<evidence type="ECO:0000313" key="2">
    <source>
        <dbReference type="Proteomes" id="UP000006852"/>
    </source>
</evidence>
<keyword evidence="2" id="KW-1185">Reference proteome</keyword>
<dbReference type="NCBIfam" id="TIGR02241">
    <property type="entry name" value="conserved hypothetical phage tail region protein"/>
    <property type="match status" value="1"/>
</dbReference>
<dbReference type="Proteomes" id="UP000006852">
    <property type="component" value="Chromosome"/>
</dbReference>
<dbReference type="KEGG" id="tsu:Tresu_0239"/>
<dbReference type="PANTHER" id="PTHR38009:SF1">
    <property type="entry name" value="CONSERVED HYPOTHETICAL PHAGE TAIL PROTEIN"/>
    <property type="match status" value="1"/>
</dbReference>
<dbReference type="InterPro" id="IPR010667">
    <property type="entry name" value="Phage_T4_Gp19"/>
</dbReference>
<dbReference type="RefSeq" id="WP_013700513.1">
    <property type="nucleotide sequence ID" value="NC_015385.1"/>
</dbReference>
<proteinExistence type="predicted"/>
<dbReference type="AlphaFoldDB" id="F2NUA9"/>
<dbReference type="GeneID" id="302999902"/>
<organism evidence="1 2">
    <name type="scientific">Treponema succinifaciens (strain ATCC 33096 / DSM 2489 / 6091)</name>
    <dbReference type="NCBI Taxonomy" id="869209"/>
    <lineage>
        <taxon>Bacteria</taxon>
        <taxon>Pseudomonadati</taxon>
        <taxon>Spirochaetota</taxon>
        <taxon>Spirochaetia</taxon>
        <taxon>Spirochaetales</taxon>
        <taxon>Treponemataceae</taxon>
        <taxon>Treponema</taxon>
    </lineage>
</organism>
<gene>
    <name evidence="1" type="ordered locus">Tresu_0239</name>
</gene>
<dbReference type="HOGENOM" id="CLU_821202_0_0_12"/>
<protein>
    <submittedName>
        <fullName evidence="1">Uncharacterized protein</fullName>
    </submittedName>
</protein>
<dbReference type="PANTHER" id="PTHR38009">
    <property type="entry name" value="CONSERVED HYPOTHETICAL PHAGE TAIL PROTEIN"/>
    <property type="match status" value="1"/>
</dbReference>
<name>F2NUA9_TRES6</name>
<reference evidence="1 2" key="1">
    <citation type="journal article" date="2011" name="Stand. Genomic Sci.">
        <title>Complete genome sequence of Treponema succinifaciens type strain (6091).</title>
        <authorList>
            <person name="Han C."/>
            <person name="Gronow S."/>
            <person name="Teshima H."/>
            <person name="Lapidus A."/>
            <person name="Nolan M."/>
            <person name="Lucas S."/>
            <person name="Hammon N."/>
            <person name="Deshpande S."/>
            <person name="Cheng J.F."/>
            <person name="Zeytun A."/>
            <person name="Tapia R."/>
            <person name="Goodwin L."/>
            <person name="Pitluck S."/>
            <person name="Liolios K."/>
            <person name="Pagani I."/>
            <person name="Ivanova N."/>
            <person name="Mavromatis K."/>
            <person name="Mikhailova N."/>
            <person name="Huntemann M."/>
            <person name="Pati A."/>
            <person name="Chen A."/>
            <person name="Palaniappan K."/>
            <person name="Land M."/>
            <person name="Hauser L."/>
            <person name="Brambilla E.M."/>
            <person name="Rohde M."/>
            <person name="Goker M."/>
            <person name="Woyke T."/>
            <person name="Bristow J."/>
            <person name="Eisen J.A."/>
            <person name="Markowitz V."/>
            <person name="Hugenholtz P."/>
            <person name="Kyrpides N.C."/>
            <person name="Klenk H.P."/>
            <person name="Detter J.C."/>
        </authorList>
    </citation>
    <scope>NUCLEOTIDE SEQUENCE [LARGE SCALE GENOMIC DNA]</scope>
    <source>
        <strain evidence="2">ATCC 33096 / DSM 2489 / 6091</strain>
    </source>
</reference>
<reference evidence="2" key="2">
    <citation type="submission" date="2011-04" db="EMBL/GenBank/DDBJ databases">
        <title>The complete genome of chromosome of Treponema succinifaciens DSM 2489.</title>
        <authorList>
            <person name="Lucas S."/>
            <person name="Copeland A."/>
            <person name="Lapidus A."/>
            <person name="Bruce D."/>
            <person name="Goodwin L."/>
            <person name="Pitluck S."/>
            <person name="Peters L."/>
            <person name="Kyrpides N."/>
            <person name="Mavromatis K."/>
            <person name="Ivanova N."/>
            <person name="Ovchinnikova G."/>
            <person name="Teshima H."/>
            <person name="Detter J.C."/>
            <person name="Tapia R."/>
            <person name="Han C."/>
            <person name="Land M."/>
            <person name="Hauser L."/>
            <person name="Markowitz V."/>
            <person name="Cheng J.-F."/>
            <person name="Hugenholtz P."/>
            <person name="Woyke T."/>
            <person name="Wu D."/>
            <person name="Gronow S."/>
            <person name="Wellnitz S."/>
            <person name="Brambilla E."/>
            <person name="Klenk H.-P."/>
            <person name="Eisen J.A."/>
        </authorList>
    </citation>
    <scope>NUCLEOTIDE SEQUENCE [LARGE SCALE GENOMIC DNA]</scope>
    <source>
        <strain evidence="2">ATCC 33096 / DSM 2489 / 6091</strain>
    </source>
</reference>
<dbReference type="STRING" id="869209.Tresu_0239"/>
<dbReference type="Pfam" id="PF06841">
    <property type="entry name" value="Phage_T4_gp19"/>
    <property type="match status" value="1"/>
</dbReference>
<dbReference type="OrthoDB" id="73314at2"/>
<evidence type="ECO:0000313" key="1">
    <source>
        <dbReference type="EMBL" id="AEB13202.1"/>
    </source>
</evidence>
<dbReference type="InterPro" id="IPR011747">
    <property type="entry name" value="CHP02241"/>
</dbReference>
<dbReference type="EMBL" id="CP002631">
    <property type="protein sequence ID" value="AEB13202.1"/>
    <property type="molecule type" value="Genomic_DNA"/>
</dbReference>
<accession>F2NUA9</accession>
<sequence>MSDDSKLRAYLFTVEIDGIETARFQKCEGLEAETYVYEVEEGGLNHTTRKFRGRTRFPNLILEKGITENDSLFNWFKETCLENKKLERKNGSVALKDTEGNEVKRWNFFRAFPCRWIGPKLVTNLGSDFAVERIEIAHEGVEVDNDSEPFELKIDTSKWIAQVGISDMPFFDNYGNPSSDPYVVTGQNIGEPDVIPASTKITDAAENHLGEDYYDSNSCDEWATKVIKEAGYYPEDYQLENTDQTVKQHINALQATGADYSQTSDNSAYVVFMGDGTKPYTIGHEHAGLLVTDSSGKVSFYHSSANNEGTVSMVETYDSVSEFQNDFAYSSFYYQEIN</sequence>
<dbReference type="GO" id="GO:0005198">
    <property type="term" value="F:structural molecule activity"/>
    <property type="evidence" value="ECO:0007669"/>
    <property type="project" value="InterPro"/>
</dbReference>